<evidence type="ECO:0000313" key="2">
    <source>
        <dbReference type="EMBL" id="HIW92644.1"/>
    </source>
</evidence>
<evidence type="ECO:0000313" key="3">
    <source>
        <dbReference type="Proteomes" id="UP000824190"/>
    </source>
</evidence>
<dbReference type="GO" id="GO:0016787">
    <property type="term" value="F:hydrolase activity"/>
    <property type="evidence" value="ECO:0007669"/>
    <property type="project" value="UniProtKB-KW"/>
</dbReference>
<dbReference type="PANTHER" id="PTHR37574:SF1">
    <property type="entry name" value="LIPASE B"/>
    <property type="match status" value="1"/>
</dbReference>
<comment type="caution">
    <text evidence="2">The sequence shown here is derived from an EMBL/GenBank/DDBJ whole genome shotgun (WGS) entry which is preliminary data.</text>
</comment>
<reference evidence="2" key="1">
    <citation type="journal article" date="2021" name="PeerJ">
        <title>Extensive microbial diversity within the chicken gut microbiome revealed by metagenomics and culture.</title>
        <authorList>
            <person name="Gilroy R."/>
            <person name="Ravi A."/>
            <person name="Getino M."/>
            <person name="Pursley I."/>
            <person name="Horton D.L."/>
            <person name="Alikhan N.F."/>
            <person name="Baker D."/>
            <person name="Gharbi K."/>
            <person name="Hall N."/>
            <person name="Watson M."/>
            <person name="Adriaenssens E.M."/>
            <person name="Foster-Nyarko E."/>
            <person name="Jarju S."/>
            <person name="Secka A."/>
            <person name="Antonio M."/>
            <person name="Oren A."/>
            <person name="Chaudhuri R.R."/>
            <person name="La Ragione R."/>
            <person name="Hildebrand F."/>
            <person name="Pallen M.J."/>
        </authorList>
    </citation>
    <scope>NUCLEOTIDE SEQUENCE</scope>
    <source>
        <strain evidence="2">CHK32-1732</strain>
    </source>
</reference>
<dbReference type="GO" id="GO:0016042">
    <property type="term" value="P:lipid catabolic process"/>
    <property type="evidence" value="ECO:0007669"/>
    <property type="project" value="InterPro"/>
</dbReference>
<dbReference type="EMBL" id="DXGC01000117">
    <property type="protein sequence ID" value="HIW92644.1"/>
    <property type="molecule type" value="Genomic_DNA"/>
</dbReference>
<dbReference type="Proteomes" id="UP000824190">
    <property type="component" value="Unassembled WGS sequence"/>
</dbReference>
<dbReference type="PANTHER" id="PTHR37574">
    <property type="entry name" value="LIPASE B"/>
    <property type="match status" value="1"/>
</dbReference>
<protein>
    <submittedName>
        <fullName evidence="2">Alpha/beta fold hydrolase</fullName>
    </submittedName>
</protein>
<accession>A0A9D1RR54</accession>
<dbReference type="InterPro" id="IPR053228">
    <property type="entry name" value="Stereospecific_Lipase"/>
</dbReference>
<dbReference type="InterPro" id="IPR029058">
    <property type="entry name" value="AB_hydrolase_fold"/>
</dbReference>
<evidence type="ECO:0000256" key="1">
    <source>
        <dbReference type="SAM" id="MobiDB-lite"/>
    </source>
</evidence>
<dbReference type="InterPro" id="IPR002918">
    <property type="entry name" value="Lipase_EstA/Esterase_EstB"/>
</dbReference>
<dbReference type="SUPFAM" id="SSF53474">
    <property type="entry name" value="alpha/beta-Hydrolases"/>
    <property type="match status" value="1"/>
</dbReference>
<keyword evidence="2" id="KW-0378">Hydrolase</keyword>
<feature type="region of interest" description="Disordered" evidence="1">
    <location>
        <begin position="35"/>
        <end position="55"/>
    </location>
</feature>
<gene>
    <name evidence="2" type="ORF">H9870_13410</name>
</gene>
<organism evidence="2 3">
    <name type="scientific">Candidatus Corynebacterium avicola</name>
    <dbReference type="NCBI Taxonomy" id="2838527"/>
    <lineage>
        <taxon>Bacteria</taxon>
        <taxon>Bacillati</taxon>
        <taxon>Actinomycetota</taxon>
        <taxon>Actinomycetes</taxon>
        <taxon>Mycobacteriales</taxon>
        <taxon>Corynebacteriaceae</taxon>
        <taxon>Corynebacterium</taxon>
    </lineage>
</organism>
<dbReference type="AlphaFoldDB" id="A0A9D1RR54"/>
<dbReference type="Gene3D" id="3.40.50.1820">
    <property type="entry name" value="alpha/beta hydrolase"/>
    <property type="match status" value="1"/>
</dbReference>
<name>A0A9D1RR54_9CORY</name>
<dbReference type="Pfam" id="PF01674">
    <property type="entry name" value="Lipase_2"/>
    <property type="match status" value="1"/>
</dbReference>
<reference evidence="2" key="2">
    <citation type="submission" date="2021-04" db="EMBL/GenBank/DDBJ databases">
        <authorList>
            <person name="Gilroy R."/>
        </authorList>
    </citation>
    <scope>NUCLEOTIDE SEQUENCE</scope>
    <source>
        <strain evidence="2">CHK32-1732</strain>
    </source>
</reference>
<sequence length="342" mass="35367">MSGSKSIFANSPSVVLALGTTLLVSTAVLSPAVAGTARPDVSPVGDVEQAPRPANPVTLEQAGDISMRDPHRDPPGANDWNCAPTAQNPYPVVLLHGTWGSAYNSFAGMSAELKADGHCVYSTNFGEASVLERGGVQAIAPNAFATGDIGRYADEVGAFIDRVLASTGAEKVNVVGHSQGGVVARHYTKFNGGAEKVNHIVTLGATNHGTTLNGVSELYEAVSGAGVDIDPALDHIVGVAGMQQLVGSPYMTALNEGGDTVPGVDYTVIATVNDQVSTPYNATFLEAGPGSEVDNVTLQDSCSIDQSDHSTMMYSPHSYDIVREALAPGTVPEDARRCTANV</sequence>
<proteinExistence type="predicted"/>